<name>A0A2P2N8P5_RHIMU</name>
<protein>
    <submittedName>
        <fullName evidence="1">Uncharacterized protein</fullName>
    </submittedName>
</protein>
<dbReference type="EMBL" id="GGEC01058380">
    <property type="protein sequence ID" value="MBX38864.1"/>
    <property type="molecule type" value="Transcribed_RNA"/>
</dbReference>
<evidence type="ECO:0000313" key="1">
    <source>
        <dbReference type="EMBL" id="MBX38864.1"/>
    </source>
</evidence>
<sequence length="8" mass="1073">MQVSWFFE</sequence>
<reference evidence="1" key="1">
    <citation type="submission" date="2018-02" db="EMBL/GenBank/DDBJ databases">
        <title>Rhizophora mucronata_Transcriptome.</title>
        <authorList>
            <person name="Meera S.P."/>
            <person name="Sreeshan A."/>
            <person name="Augustine A."/>
        </authorList>
    </citation>
    <scope>NUCLEOTIDE SEQUENCE</scope>
    <source>
        <tissue evidence="1">Leaf</tissue>
    </source>
</reference>
<organism evidence="1">
    <name type="scientific">Rhizophora mucronata</name>
    <name type="common">Asiatic mangrove</name>
    <dbReference type="NCBI Taxonomy" id="61149"/>
    <lineage>
        <taxon>Eukaryota</taxon>
        <taxon>Viridiplantae</taxon>
        <taxon>Streptophyta</taxon>
        <taxon>Embryophyta</taxon>
        <taxon>Tracheophyta</taxon>
        <taxon>Spermatophyta</taxon>
        <taxon>Magnoliopsida</taxon>
        <taxon>eudicotyledons</taxon>
        <taxon>Gunneridae</taxon>
        <taxon>Pentapetalae</taxon>
        <taxon>rosids</taxon>
        <taxon>fabids</taxon>
        <taxon>Malpighiales</taxon>
        <taxon>Rhizophoraceae</taxon>
        <taxon>Rhizophora</taxon>
    </lineage>
</organism>
<proteinExistence type="predicted"/>
<accession>A0A2P2N8P5</accession>